<evidence type="ECO:0000313" key="5">
    <source>
        <dbReference type="Proteomes" id="UP000316714"/>
    </source>
</evidence>
<feature type="chain" id="PRO_5023143018" description="DUF4350 domain-containing protein" evidence="3">
    <location>
        <begin position="30"/>
        <end position="865"/>
    </location>
</feature>
<dbReference type="SUPFAM" id="SSF52317">
    <property type="entry name" value="Class I glutamine amidotransferase-like"/>
    <property type="match status" value="1"/>
</dbReference>
<gene>
    <name evidence="4" type="ORF">KOR34_50370</name>
</gene>
<dbReference type="AlphaFoldDB" id="A0A5C5UWC8"/>
<keyword evidence="3" id="KW-0732">Signal</keyword>
<dbReference type="Proteomes" id="UP000316714">
    <property type="component" value="Unassembled WGS sequence"/>
</dbReference>
<evidence type="ECO:0000256" key="1">
    <source>
        <dbReference type="SAM" id="MobiDB-lite"/>
    </source>
</evidence>
<protein>
    <recommendedName>
        <fullName evidence="6">DUF4350 domain-containing protein</fullName>
    </recommendedName>
</protein>
<evidence type="ECO:0008006" key="6">
    <source>
        <dbReference type="Google" id="ProtNLM"/>
    </source>
</evidence>
<organism evidence="4 5">
    <name type="scientific">Posidoniimonas corsicana</name>
    <dbReference type="NCBI Taxonomy" id="1938618"/>
    <lineage>
        <taxon>Bacteria</taxon>
        <taxon>Pseudomonadati</taxon>
        <taxon>Planctomycetota</taxon>
        <taxon>Planctomycetia</taxon>
        <taxon>Pirellulales</taxon>
        <taxon>Lacipirellulaceae</taxon>
        <taxon>Posidoniimonas</taxon>
    </lineage>
</organism>
<proteinExistence type="predicted"/>
<reference evidence="4 5" key="1">
    <citation type="submission" date="2019-02" db="EMBL/GenBank/DDBJ databases">
        <title>Deep-cultivation of Planctomycetes and their phenomic and genomic characterization uncovers novel biology.</title>
        <authorList>
            <person name="Wiegand S."/>
            <person name="Jogler M."/>
            <person name="Boedeker C."/>
            <person name="Pinto D."/>
            <person name="Vollmers J."/>
            <person name="Rivas-Marin E."/>
            <person name="Kohn T."/>
            <person name="Peeters S.H."/>
            <person name="Heuer A."/>
            <person name="Rast P."/>
            <person name="Oberbeckmann S."/>
            <person name="Bunk B."/>
            <person name="Jeske O."/>
            <person name="Meyerdierks A."/>
            <person name="Storesund J.E."/>
            <person name="Kallscheuer N."/>
            <person name="Luecker S."/>
            <person name="Lage O.M."/>
            <person name="Pohl T."/>
            <person name="Merkel B.J."/>
            <person name="Hornburger P."/>
            <person name="Mueller R.-W."/>
            <person name="Bruemmer F."/>
            <person name="Labrenz M."/>
            <person name="Spormann A.M."/>
            <person name="Op Den Camp H."/>
            <person name="Overmann J."/>
            <person name="Amann R."/>
            <person name="Jetten M.S.M."/>
            <person name="Mascher T."/>
            <person name="Medema M.H."/>
            <person name="Devos D.P."/>
            <person name="Kaster A.-K."/>
            <person name="Ovreas L."/>
            <person name="Rohde M."/>
            <person name="Galperin M.Y."/>
            <person name="Jogler C."/>
        </authorList>
    </citation>
    <scope>NUCLEOTIDE SEQUENCE [LARGE SCALE GENOMIC DNA]</scope>
    <source>
        <strain evidence="4 5">KOR34</strain>
    </source>
</reference>
<feature type="transmembrane region" description="Helical" evidence="2">
    <location>
        <begin position="554"/>
        <end position="574"/>
    </location>
</feature>
<accession>A0A5C5UWC8</accession>
<name>A0A5C5UWC8_9BACT</name>
<dbReference type="RefSeq" id="WP_146568831.1">
    <property type="nucleotide sequence ID" value="NZ_SIHJ01000005.1"/>
</dbReference>
<evidence type="ECO:0000313" key="4">
    <source>
        <dbReference type="EMBL" id="TWT30478.1"/>
    </source>
</evidence>
<keyword evidence="2" id="KW-1133">Transmembrane helix</keyword>
<feature type="signal peptide" evidence="3">
    <location>
        <begin position="1"/>
        <end position="29"/>
    </location>
</feature>
<feature type="transmembrane region" description="Helical" evidence="2">
    <location>
        <begin position="581"/>
        <end position="602"/>
    </location>
</feature>
<dbReference type="OrthoDB" id="222878at2"/>
<evidence type="ECO:0000256" key="3">
    <source>
        <dbReference type="SAM" id="SignalP"/>
    </source>
</evidence>
<evidence type="ECO:0000256" key="2">
    <source>
        <dbReference type="SAM" id="Phobius"/>
    </source>
</evidence>
<feature type="region of interest" description="Disordered" evidence="1">
    <location>
        <begin position="37"/>
        <end position="83"/>
    </location>
</feature>
<feature type="compositionally biased region" description="Basic and acidic residues" evidence="1">
    <location>
        <begin position="39"/>
        <end position="62"/>
    </location>
</feature>
<keyword evidence="5" id="KW-1185">Reference proteome</keyword>
<dbReference type="EMBL" id="SIHJ01000005">
    <property type="protein sequence ID" value="TWT30478.1"/>
    <property type="molecule type" value="Genomic_DNA"/>
</dbReference>
<comment type="caution">
    <text evidence="4">The sequence shown here is derived from an EMBL/GenBank/DDBJ whole genome shotgun (WGS) entry which is preliminary data.</text>
</comment>
<keyword evidence="2" id="KW-0812">Transmembrane</keyword>
<keyword evidence="2" id="KW-0472">Membrane</keyword>
<dbReference type="InterPro" id="IPR029062">
    <property type="entry name" value="Class_I_gatase-like"/>
</dbReference>
<sequence precursor="true">MKLDPSARRTRPLLVGLCLLALLMPGCRGCDDGLTPQERAAKQQEKEEEEAERKRKEEEEKKKKAPMVVGPMKPVPSQSDQPQLFVKPGHWTMVSQEMKRNYDDWVGTEGQAIVDSNNQPIPLDFTAFSLQSRRPVALSKGQDKRIESIFFPPPIKRKFGVRWQIRGRDSLDVMPPLSEPTTQMQSHQYHFVVLAANPASYGRLGTLRSVDAPLHDEVDVQFRAGDWAARRNYRVVAPELGDRAPLPDSLFCLTSTAYVLWDEVDPAIFDPAQRDALLDWLHWGGQLIISGPDSLALLRDSFLSPYLPATSGDAWEITGDDLQPMVAAWGVGRKGPDLQLPRPWSGVRLELVEDESERRDSSAPVARATSQLRCGELFAERRVGRGRVIVSAMQLNQRGLQNWENGYECLMNAVVLRRPARRFRGDNYSGGSSTDFQDGFSVSSAEGGDSMLAVEWADGDRVAIDAAVNSGLRLLSRDSYDNPNPWRFSLQKVGNGPDYGMGGFGGQFGGSSTVLAAPAYPGGAGGWDDFNAVSSAARDSLREAAGVTVPDSGFVLACVGLYLLVLAPFNWMVFRAIGRVELAWVAAPLIAIAGTVVVVKLAQLDIGFVRAQTQIALLETQPGYARGCLTRYTGVYTSLGTNYDLTFDDPGAVAAPFSSGTEFQMLPGQQATAVTYDRQEKARLLGLQVSSSTTGMVHSEEMHDPGGALQLGTSSMGVLQIQNQSDRDLSQLAVVYRPAEGGPSLMGCWVGDLPRKESMALSWAPVNTGEGALPFQQQLGAAGEPGVADEMNLTPLWRVALDPDQFEPGEYRAVARIDEALPGMTVAPAAAQQTAATLWVAHLQYEIPTAPQPDKNAPIDVENEE</sequence>